<comment type="similarity">
    <text evidence="1 7">Belongs to the nitroreductase family.</text>
</comment>
<evidence type="ECO:0000313" key="11">
    <source>
        <dbReference type="Proteomes" id="UP000218327"/>
    </source>
</evidence>
<keyword evidence="4 7" id="KW-0521">NADP</keyword>
<protein>
    <recommendedName>
        <fullName evidence="7">Putative NAD(P)H nitroreductase</fullName>
        <ecNumber evidence="7">1.-.-.-</ecNumber>
    </recommendedName>
</protein>
<feature type="binding site" description="in other chain" evidence="8">
    <location>
        <begin position="10"/>
        <end position="12"/>
    </location>
    <ligand>
        <name>FMN</name>
        <dbReference type="ChEBI" id="CHEBI:58210"/>
        <note>ligand shared between dimeric partners</note>
    </ligand>
</feature>
<evidence type="ECO:0000313" key="10">
    <source>
        <dbReference type="EMBL" id="PCJ25895.1"/>
    </source>
</evidence>
<dbReference type="PIRSF" id="PIRSF000232">
    <property type="entry name" value="YdjA"/>
    <property type="match status" value="1"/>
</dbReference>
<comment type="cofactor">
    <cofactor evidence="8">
        <name>FMN</name>
        <dbReference type="ChEBI" id="CHEBI:58210"/>
    </cofactor>
    <text evidence="8">Binds 1 FMN per subunit.</text>
</comment>
<dbReference type="Proteomes" id="UP000218327">
    <property type="component" value="Unassembled WGS sequence"/>
</dbReference>
<reference evidence="11" key="1">
    <citation type="submission" date="2017-08" db="EMBL/GenBank/DDBJ databases">
        <title>A dynamic microbial community with high functional redundancy inhabits the cold, oxic subseafloor aquifer.</title>
        <authorList>
            <person name="Tully B.J."/>
            <person name="Wheat C.G."/>
            <person name="Glazer B.T."/>
            <person name="Huber J.A."/>
        </authorList>
    </citation>
    <scope>NUCLEOTIDE SEQUENCE [LARGE SCALE GENOMIC DNA]</scope>
</reference>
<sequence length="184" mass="20334">MNALDALHLRSSVPKLSDPLPDQEVLNNIYKAAFRAADHAVLRPWRFLIIKGNSRQRLGQLFVEAARADNPDLSDERIAKLQAKPMRAPMIIVSISSIKEHPKVPAFEQDLSAAAATQNMLQAAFVQNIGAMWRTGSMAYHSVVKNGLGLTAQEKIIGFVYIGTISGGTKQLNEPEVGHFFKDW</sequence>
<dbReference type="PANTHER" id="PTHR43821">
    <property type="entry name" value="NAD(P)H NITROREDUCTASE YDJA-RELATED"/>
    <property type="match status" value="1"/>
</dbReference>
<evidence type="ECO:0000256" key="4">
    <source>
        <dbReference type="ARBA" id="ARBA00022857"/>
    </source>
</evidence>
<feature type="binding site" description="in other chain" evidence="8">
    <location>
        <begin position="133"/>
        <end position="135"/>
    </location>
    <ligand>
        <name>FMN</name>
        <dbReference type="ChEBI" id="CHEBI:58210"/>
        <note>ligand shared between dimeric partners</note>
    </ligand>
</feature>
<dbReference type="EC" id="1.-.-.-" evidence="7"/>
<dbReference type="SUPFAM" id="SSF55469">
    <property type="entry name" value="FMN-dependent nitroreductase-like"/>
    <property type="match status" value="1"/>
</dbReference>
<dbReference type="Gene3D" id="3.40.109.10">
    <property type="entry name" value="NADH Oxidase"/>
    <property type="match status" value="1"/>
</dbReference>
<dbReference type="InterPro" id="IPR000415">
    <property type="entry name" value="Nitroreductase-like"/>
</dbReference>
<keyword evidence="3 7" id="KW-0288">FMN</keyword>
<evidence type="ECO:0000259" key="9">
    <source>
        <dbReference type="Pfam" id="PF00881"/>
    </source>
</evidence>
<dbReference type="EMBL" id="NVVJ01000014">
    <property type="protein sequence ID" value="PCJ25895.1"/>
    <property type="molecule type" value="Genomic_DNA"/>
</dbReference>
<evidence type="ECO:0000256" key="3">
    <source>
        <dbReference type="ARBA" id="ARBA00022643"/>
    </source>
</evidence>
<keyword evidence="2 7" id="KW-0285">Flavoprotein</keyword>
<dbReference type="CDD" id="cd02135">
    <property type="entry name" value="YdjA-like"/>
    <property type="match status" value="1"/>
</dbReference>
<gene>
    <name evidence="10" type="ORF">COA96_06510</name>
</gene>
<dbReference type="AlphaFoldDB" id="A0A2A5B357"/>
<evidence type="ECO:0000256" key="2">
    <source>
        <dbReference type="ARBA" id="ARBA00022630"/>
    </source>
</evidence>
<dbReference type="PANTHER" id="PTHR43821:SF1">
    <property type="entry name" value="NAD(P)H NITROREDUCTASE YDJA-RELATED"/>
    <property type="match status" value="1"/>
</dbReference>
<keyword evidence="6 7" id="KW-0520">NAD</keyword>
<evidence type="ECO:0000256" key="5">
    <source>
        <dbReference type="ARBA" id="ARBA00023002"/>
    </source>
</evidence>
<feature type="binding site" evidence="8">
    <location>
        <position position="35"/>
    </location>
    <ligand>
        <name>FMN</name>
        <dbReference type="ChEBI" id="CHEBI:58210"/>
        <note>ligand shared between dimeric partners</note>
    </ligand>
</feature>
<evidence type="ECO:0000256" key="7">
    <source>
        <dbReference type="PIRNR" id="PIRNR000232"/>
    </source>
</evidence>
<proteinExistence type="inferred from homology"/>
<name>A0A2A5B357_9GAMM</name>
<feature type="binding site" evidence="8">
    <location>
        <position position="39"/>
    </location>
    <ligand>
        <name>FMN</name>
        <dbReference type="ChEBI" id="CHEBI:58210"/>
        <note>ligand shared between dimeric partners</note>
    </ligand>
</feature>
<evidence type="ECO:0000256" key="8">
    <source>
        <dbReference type="PIRSR" id="PIRSR000232-1"/>
    </source>
</evidence>
<keyword evidence="5 7" id="KW-0560">Oxidoreductase</keyword>
<dbReference type="InterPro" id="IPR052530">
    <property type="entry name" value="NAD(P)H_nitroreductase"/>
</dbReference>
<dbReference type="GO" id="GO:0016491">
    <property type="term" value="F:oxidoreductase activity"/>
    <property type="evidence" value="ECO:0007669"/>
    <property type="project" value="UniProtKB-UniRule"/>
</dbReference>
<accession>A0A2A5B357</accession>
<feature type="domain" description="Nitroreductase" evidence="9">
    <location>
        <begin position="10"/>
        <end position="163"/>
    </location>
</feature>
<organism evidence="10 11">
    <name type="scientific">SAR86 cluster bacterium</name>
    <dbReference type="NCBI Taxonomy" id="2030880"/>
    <lineage>
        <taxon>Bacteria</taxon>
        <taxon>Pseudomonadati</taxon>
        <taxon>Pseudomonadota</taxon>
        <taxon>Gammaproteobacteria</taxon>
        <taxon>SAR86 cluster</taxon>
    </lineage>
</organism>
<evidence type="ECO:0000256" key="6">
    <source>
        <dbReference type="ARBA" id="ARBA00023027"/>
    </source>
</evidence>
<dbReference type="InterPro" id="IPR026021">
    <property type="entry name" value="YdjA-like"/>
</dbReference>
<dbReference type="Pfam" id="PF00881">
    <property type="entry name" value="Nitroreductase"/>
    <property type="match status" value="1"/>
</dbReference>
<dbReference type="InterPro" id="IPR029479">
    <property type="entry name" value="Nitroreductase"/>
</dbReference>
<evidence type="ECO:0000256" key="1">
    <source>
        <dbReference type="ARBA" id="ARBA00007118"/>
    </source>
</evidence>
<comment type="caution">
    <text evidence="10">The sequence shown here is derived from an EMBL/GenBank/DDBJ whole genome shotgun (WGS) entry which is preliminary data.</text>
</comment>